<evidence type="ECO:0000313" key="2">
    <source>
        <dbReference type="EMBL" id="KAJ8653156.1"/>
    </source>
</evidence>
<feature type="compositionally biased region" description="Basic and acidic residues" evidence="1">
    <location>
        <begin position="172"/>
        <end position="190"/>
    </location>
</feature>
<protein>
    <submittedName>
        <fullName evidence="2">Uncharacterized protein</fullName>
    </submittedName>
</protein>
<dbReference type="GeneID" id="83218606"/>
<evidence type="ECO:0000313" key="3">
    <source>
        <dbReference type="Proteomes" id="UP001234581"/>
    </source>
</evidence>
<feature type="region of interest" description="Disordered" evidence="1">
    <location>
        <begin position="129"/>
        <end position="219"/>
    </location>
</feature>
<dbReference type="Proteomes" id="UP001234581">
    <property type="component" value="Unassembled WGS sequence"/>
</dbReference>
<keyword evidence="3" id="KW-1185">Reference proteome</keyword>
<proteinExistence type="predicted"/>
<dbReference type="RefSeq" id="XP_058338070.1">
    <property type="nucleotide sequence ID" value="XM_058491175.1"/>
</dbReference>
<feature type="region of interest" description="Disordered" evidence="1">
    <location>
        <begin position="1"/>
        <end position="25"/>
    </location>
</feature>
<gene>
    <name evidence="2" type="ORF">O0I10_011205</name>
</gene>
<evidence type="ECO:0000256" key="1">
    <source>
        <dbReference type="SAM" id="MobiDB-lite"/>
    </source>
</evidence>
<reference evidence="2 3" key="1">
    <citation type="submission" date="2023-03" db="EMBL/GenBank/DDBJ databases">
        <title>Genome sequence of Lichtheimia ornata CBS 291.66.</title>
        <authorList>
            <person name="Mohabir J.T."/>
            <person name="Shea T.P."/>
            <person name="Kurbessoian T."/>
            <person name="Berby B."/>
            <person name="Fontaine J."/>
            <person name="Livny J."/>
            <person name="Gnirke A."/>
            <person name="Stajich J.E."/>
            <person name="Cuomo C.A."/>
        </authorList>
    </citation>
    <scope>NUCLEOTIDE SEQUENCE [LARGE SCALE GENOMIC DNA]</scope>
    <source>
        <strain evidence="2">CBS 291.66</strain>
    </source>
</reference>
<organism evidence="2 3">
    <name type="scientific">Lichtheimia ornata</name>
    <dbReference type="NCBI Taxonomy" id="688661"/>
    <lineage>
        <taxon>Eukaryota</taxon>
        <taxon>Fungi</taxon>
        <taxon>Fungi incertae sedis</taxon>
        <taxon>Mucoromycota</taxon>
        <taxon>Mucoromycotina</taxon>
        <taxon>Mucoromycetes</taxon>
        <taxon>Mucorales</taxon>
        <taxon>Lichtheimiaceae</taxon>
        <taxon>Lichtheimia</taxon>
    </lineage>
</organism>
<comment type="caution">
    <text evidence="2">The sequence shown here is derived from an EMBL/GenBank/DDBJ whole genome shotgun (WGS) entry which is preliminary data.</text>
</comment>
<accession>A0AAD7UW10</accession>
<name>A0AAD7UW10_9FUNG</name>
<sequence length="287" mass="33578">MLTRNKRAARAPQLRRPHPLPSKPLKKRYKWSHELTLSLLDTLSKPEHRDAFTSNGLQFSRDMAIRYFNNVDRAMMVNSKIVGLRHRYFKVKAQQLVRRTPIRFRYYHECQRAFEPHLIPLVLRIPTTSDQQQRNRPMVVPNGDLQNDDDDDTISLSSLDNGSVLSSPVDPSDYHSQDDPSHHHSAAEYPHHHHHRHSRDYRSPATPPTREPSNRERELREKEIQLQLQMMKHERSMAKMRIKELELMLEITKEQGKLPPPATTSHPSYHTTAMHSSFATAMHPSYC</sequence>
<dbReference type="AlphaFoldDB" id="A0AAD7UW10"/>
<dbReference type="EMBL" id="JARTCD010000084">
    <property type="protein sequence ID" value="KAJ8653156.1"/>
    <property type="molecule type" value="Genomic_DNA"/>
</dbReference>